<feature type="region of interest" description="Disordered" evidence="1">
    <location>
        <begin position="1"/>
        <end position="94"/>
    </location>
</feature>
<feature type="region of interest" description="Disordered" evidence="1">
    <location>
        <begin position="489"/>
        <end position="663"/>
    </location>
</feature>
<feature type="compositionally biased region" description="Low complexity" evidence="1">
    <location>
        <begin position="633"/>
        <end position="646"/>
    </location>
</feature>
<feature type="compositionally biased region" description="Low complexity" evidence="1">
    <location>
        <begin position="9"/>
        <end position="21"/>
    </location>
</feature>
<dbReference type="EMBL" id="DS547133">
    <property type="protein sequence ID" value="EDR02101.1"/>
    <property type="molecule type" value="Genomic_DNA"/>
</dbReference>
<dbReference type="Proteomes" id="UP000001194">
    <property type="component" value="Unassembled WGS sequence"/>
</dbReference>
<dbReference type="GeneID" id="6082913"/>
<sequence length="930" mass="103454">MFGKQPRISSQSSSTSATSLTRRLNIVDGSKQPPGLHKPISQAISTPTVATSPITAEGSLTTPKENSTRVLSKAEGKRTDRTTSQSKDETARAPVFFAPPSSSLQFHSSNEQPSFSVNTDTAFEIDVTANSGEEEETPCVSQFTRRGMENGYSLSPMYNLWLEYCDEGEASKSTQSRVVFYAMKPSLARDEVIDRGPDASTQRYMVHKPLFEQISRTVNELQVFIQHMAGLIEERNVYFQVDPDDAILEILEGAETTSQLHAAWLGLTSRLGAAQKFMLKYQQEYQNIQIPSSPVSTNPDIHKYISGLPDVDEKLRNIHGMIPRHAQKLPQDAQRRLTETKEKWESIIPAPPWLTTPAQKSSSPIANFPARTSYKAASSFALPEEVDPPPTVQKKQLTTPWKGSKVVQFASGTDELELPQSSALMSSGTPFKSAKNMFVQGEGSNPGPFPTSGPNRQISLDNFLYGTDEVPVFSPDGMQFSGFAYPSITNSTPSNPPTQPVTSTPWNTVPGPVRSFHTMLSQKHEEANPSSGQGLLQARTQTTTSRPTTERTSRIRQSDESVRNQKAPGSADEHESDQEQPGYPGGSSGPPDNDPPPPNSGNHSFSRNNERQVASRRSRGRYGRGGGPPDPPSSSSSSSRTRSRASSRSDWDENRPPAPYGNFIPTVKTDIKLEQLPTWDGNHDMAIEYFWKIQQLAAMKGYLPQALGYWLWMNLKEDSTVHMWFAMCSHEQQEYMRSHYVAYMRGIKEGYLGRTWQMKMNATYENQSFRQAGHEREDPGKFIIRRIMYTRMLVNGDMGGPLEIFLVMQRAPISWGPVINIDSIRSSSMLFSRVTEHSRALIHTSRIENSQVVTADNLAYMLRRIGISGSTDRTLASDRATTSSTRFNKRANVTELTADPVDDSAATLPIPSLVDESILKEVYQVLQKRQ</sequence>
<feature type="compositionally biased region" description="Polar residues" evidence="1">
    <location>
        <begin position="42"/>
        <end position="70"/>
    </location>
</feature>
<proteinExistence type="predicted"/>
<dbReference type="RefSeq" id="XP_001887258.1">
    <property type="nucleotide sequence ID" value="XM_001887223.1"/>
</dbReference>
<name>B0DTE8_LACBS</name>
<feature type="compositionally biased region" description="Basic and acidic residues" evidence="1">
    <location>
        <begin position="548"/>
        <end position="563"/>
    </location>
</feature>
<gene>
    <name evidence="2" type="ORF">LACBIDRAFT_309988</name>
</gene>
<reference evidence="2 3" key="1">
    <citation type="journal article" date="2008" name="Nature">
        <title>The genome of Laccaria bicolor provides insights into mycorrhizal symbiosis.</title>
        <authorList>
            <person name="Martin F."/>
            <person name="Aerts A."/>
            <person name="Ahren D."/>
            <person name="Brun A."/>
            <person name="Danchin E.G.J."/>
            <person name="Duchaussoy F."/>
            <person name="Gibon J."/>
            <person name="Kohler A."/>
            <person name="Lindquist E."/>
            <person name="Pereda V."/>
            <person name="Salamov A."/>
            <person name="Shapiro H.J."/>
            <person name="Wuyts J."/>
            <person name="Blaudez D."/>
            <person name="Buee M."/>
            <person name="Brokstein P."/>
            <person name="Canbaeck B."/>
            <person name="Cohen D."/>
            <person name="Courty P.E."/>
            <person name="Coutinho P.M."/>
            <person name="Delaruelle C."/>
            <person name="Detter J.C."/>
            <person name="Deveau A."/>
            <person name="DiFazio S."/>
            <person name="Duplessis S."/>
            <person name="Fraissinet-Tachet L."/>
            <person name="Lucic E."/>
            <person name="Frey-Klett P."/>
            <person name="Fourrey C."/>
            <person name="Feussner I."/>
            <person name="Gay G."/>
            <person name="Grimwood J."/>
            <person name="Hoegger P.J."/>
            <person name="Jain P."/>
            <person name="Kilaru S."/>
            <person name="Labbe J."/>
            <person name="Lin Y.C."/>
            <person name="Legue V."/>
            <person name="Le Tacon F."/>
            <person name="Marmeisse R."/>
            <person name="Melayah D."/>
            <person name="Montanini B."/>
            <person name="Muratet M."/>
            <person name="Nehls U."/>
            <person name="Niculita-Hirzel H."/>
            <person name="Oudot-Le Secq M.P."/>
            <person name="Peter M."/>
            <person name="Quesneville H."/>
            <person name="Rajashekar B."/>
            <person name="Reich M."/>
            <person name="Rouhier N."/>
            <person name="Schmutz J."/>
            <person name="Yin T."/>
            <person name="Chalot M."/>
            <person name="Henrissat B."/>
            <person name="Kuees U."/>
            <person name="Lucas S."/>
            <person name="Van de Peer Y."/>
            <person name="Podila G.K."/>
            <person name="Polle A."/>
            <person name="Pukkila P.J."/>
            <person name="Richardson P.M."/>
            <person name="Rouze P."/>
            <person name="Sanders I.R."/>
            <person name="Stajich J.E."/>
            <person name="Tunlid A."/>
            <person name="Tuskan G."/>
            <person name="Grigoriev I.V."/>
        </authorList>
    </citation>
    <scope>NUCLEOTIDE SEQUENCE [LARGE SCALE GENOMIC DNA]</scope>
    <source>
        <strain evidence="3">S238N-H82 / ATCC MYA-4686</strain>
    </source>
</reference>
<feature type="compositionally biased region" description="Basic and acidic residues" evidence="1">
    <location>
        <begin position="72"/>
        <end position="91"/>
    </location>
</feature>
<keyword evidence="3" id="KW-1185">Reference proteome</keyword>
<dbReference type="OrthoDB" id="3062456at2759"/>
<dbReference type="HOGENOM" id="CLU_314500_0_0_1"/>
<dbReference type="AlphaFoldDB" id="B0DTE8"/>
<accession>B0DTE8</accession>
<protein>
    <submittedName>
        <fullName evidence="2">Predicted protein</fullName>
    </submittedName>
</protein>
<organism evidence="3">
    <name type="scientific">Laccaria bicolor (strain S238N-H82 / ATCC MYA-4686)</name>
    <name type="common">Bicoloured deceiver</name>
    <name type="synonym">Laccaria laccata var. bicolor</name>
    <dbReference type="NCBI Taxonomy" id="486041"/>
    <lineage>
        <taxon>Eukaryota</taxon>
        <taxon>Fungi</taxon>
        <taxon>Dikarya</taxon>
        <taxon>Basidiomycota</taxon>
        <taxon>Agaricomycotina</taxon>
        <taxon>Agaricomycetes</taxon>
        <taxon>Agaricomycetidae</taxon>
        <taxon>Agaricales</taxon>
        <taxon>Agaricineae</taxon>
        <taxon>Hydnangiaceae</taxon>
        <taxon>Laccaria</taxon>
    </lineage>
</organism>
<evidence type="ECO:0000313" key="2">
    <source>
        <dbReference type="EMBL" id="EDR02101.1"/>
    </source>
</evidence>
<evidence type="ECO:0000313" key="3">
    <source>
        <dbReference type="Proteomes" id="UP000001194"/>
    </source>
</evidence>
<dbReference type="InParanoid" id="B0DTE8"/>
<dbReference type="KEGG" id="lbc:LACBIDRAFT_309988"/>
<evidence type="ECO:0000256" key="1">
    <source>
        <dbReference type="SAM" id="MobiDB-lite"/>
    </source>
</evidence>